<gene>
    <name evidence="1" type="ORF">SAMN06265222_12445</name>
</gene>
<dbReference type="RefSeq" id="WP_283435457.1">
    <property type="nucleotide sequence ID" value="NZ_FXUG01000024.1"/>
</dbReference>
<name>A0ABY1QSW6_9BACT</name>
<accession>A0ABY1QSW6</accession>
<comment type="caution">
    <text evidence="1">The sequence shown here is derived from an EMBL/GenBank/DDBJ whole genome shotgun (WGS) entry which is preliminary data.</text>
</comment>
<evidence type="ECO:0000313" key="2">
    <source>
        <dbReference type="Proteomes" id="UP001158067"/>
    </source>
</evidence>
<sequence length="67" mass="7975">MATNRKDPASKFYYFIDIDLYSRQIVSWDSDTQDNVNFSELSNGCYRVFLPRGQYNKLVKRLEETRA</sequence>
<evidence type="ECO:0000313" key="1">
    <source>
        <dbReference type="EMBL" id="SMP78074.1"/>
    </source>
</evidence>
<dbReference type="Proteomes" id="UP001158067">
    <property type="component" value="Unassembled WGS sequence"/>
</dbReference>
<keyword evidence="2" id="KW-1185">Reference proteome</keyword>
<protein>
    <submittedName>
        <fullName evidence="1">Uncharacterized protein</fullName>
    </submittedName>
</protein>
<reference evidence="1 2" key="1">
    <citation type="submission" date="2017-05" db="EMBL/GenBank/DDBJ databases">
        <authorList>
            <person name="Varghese N."/>
            <person name="Submissions S."/>
        </authorList>
    </citation>
    <scope>NUCLEOTIDE SEQUENCE [LARGE SCALE GENOMIC DNA]</scope>
    <source>
        <strain evidence="1 2">DSM 25457</strain>
    </source>
</reference>
<dbReference type="EMBL" id="FXUG01000024">
    <property type="protein sequence ID" value="SMP78074.1"/>
    <property type="molecule type" value="Genomic_DNA"/>
</dbReference>
<proteinExistence type="predicted"/>
<organism evidence="1 2">
    <name type="scientific">Neorhodopirellula lusitana</name>
    <dbReference type="NCBI Taxonomy" id="445327"/>
    <lineage>
        <taxon>Bacteria</taxon>
        <taxon>Pseudomonadati</taxon>
        <taxon>Planctomycetota</taxon>
        <taxon>Planctomycetia</taxon>
        <taxon>Pirellulales</taxon>
        <taxon>Pirellulaceae</taxon>
        <taxon>Neorhodopirellula</taxon>
    </lineage>
</organism>